<evidence type="ECO:0000313" key="2">
    <source>
        <dbReference type="Proteomes" id="UP001228113"/>
    </source>
</evidence>
<reference evidence="1" key="1">
    <citation type="journal article" date="2023" name="Int. J. Syst. Evol. Microbiol.">
        <title>Mesoterricola silvestris gen. nov., sp. nov., Mesoterricola sediminis sp. nov., Geothrix oryzae sp. nov., Geothrix edaphica sp. nov., Geothrix rubra sp. nov., and Geothrix limicola sp. nov., six novel members of Acidobacteriota isolated from soils.</title>
        <authorList>
            <person name="Itoh H."/>
            <person name="Sugisawa Y."/>
            <person name="Mise K."/>
            <person name="Xu Z."/>
            <person name="Kuniyasu M."/>
            <person name="Ushijima N."/>
            <person name="Kawano K."/>
            <person name="Kobayashi E."/>
            <person name="Shiratori Y."/>
            <person name="Masuda Y."/>
            <person name="Senoo K."/>
        </authorList>
    </citation>
    <scope>NUCLEOTIDE SEQUENCE</scope>
    <source>
        <strain evidence="1">W786</strain>
    </source>
</reference>
<name>A0AA48GUH2_9BACT</name>
<dbReference type="Proteomes" id="UP001228113">
    <property type="component" value="Chromosome"/>
</dbReference>
<organism evidence="1 2">
    <name type="scientific">Mesoterricola sediminis</name>
    <dbReference type="NCBI Taxonomy" id="2927980"/>
    <lineage>
        <taxon>Bacteria</taxon>
        <taxon>Pseudomonadati</taxon>
        <taxon>Acidobacteriota</taxon>
        <taxon>Holophagae</taxon>
        <taxon>Holophagales</taxon>
        <taxon>Holophagaceae</taxon>
        <taxon>Mesoterricola</taxon>
    </lineage>
</organism>
<dbReference type="RefSeq" id="WP_316410521.1">
    <property type="nucleotide sequence ID" value="NZ_AP027081.1"/>
</dbReference>
<sequence>MNRALIFLAFSTVQALAGPWDDFLQARGRATRGEPRWTLCVRPNLVATRDLVKDEAYQRLAVGGGWGLEVLNPAQAQDLKGALGADWALLGPAGDVAGKGRGIPTGERLLAALHARGARARWEEREAFLHEHPGQGDALLEDLALAMNLLRARLAALDAQGRIQVPLWHPVPGPAPADDRIALAGSGADALAGELYREAEDAFRRLTRAPGWHLEASAIVARLGSIQLGQSSGWRDLFAQVAEDLEPRVAADPRNGGLLRLWMTCLEGAGRLPETLSGRFTAPPGSVWPRAEDLTSLLEPYRRRRDFTAVARLLEDLTPAGPPEPLAPKGWEAYCDLRSALLANQAVNSASQGAWDQARAAMDEASAWGGSHAVRTAFLARGHLDTTADPGAWRRLLFARDEVRHRRPPMPEQPPPLRLALLGLPPWLLRWTALREAPELAAWSPSELRWEIPGPRAHAEARARHGWDARPRWALLRGEELLASGDALPAPQALAAELAAHGTPLLERLRRLLSAEPGHEGARRARFRLLLARMPERGLEPELAGDAAEALLELPFGPDAPWKPDPDLWGAAAQAVLPRLEERLRTWPRDAGLWKAWIAWSRFHPGCPSLLALAEDLPHWSPGADWRAALPYPVLRRVAAELRRQGAFPQMRAWFQAAWDRLDQRPARDLRPWERRWILERRAEEDTAVYQPLREALRALGLHAEQVDLERTFAAMMAR</sequence>
<accession>A0AA48GUH2</accession>
<protein>
    <submittedName>
        <fullName evidence="1">Uncharacterized protein</fullName>
    </submittedName>
</protein>
<dbReference type="AlphaFoldDB" id="A0AA48GUH2"/>
<dbReference type="EMBL" id="AP027081">
    <property type="protein sequence ID" value="BDU78009.1"/>
    <property type="molecule type" value="Genomic_DNA"/>
</dbReference>
<proteinExistence type="predicted"/>
<keyword evidence="2" id="KW-1185">Reference proteome</keyword>
<evidence type="ECO:0000313" key="1">
    <source>
        <dbReference type="EMBL" id="BDU78009.1"/>
    </source>
</evidence>
<dbReference type="KEGG" id="msea:METESE_29670"/>
<gene>
    <name evidence="1" type="ORF">METESE_29670</name>
</gene>